<keyword evidence="3" id="KW-1185">Reference proteome</keyword>
<dbReference type="EMBL" id="JBHLVF010000047">
    <property type="protein sequence ID" value="MFC0395918.1"/>
    <property type="molecule type" value="Genomic_DNA"/>
</dbReference>
<organism evidence="2 3">
    <name type="scientific">Paenibacillus mendelii</name>
    <dbReference type="NCBI Taxonomy" id="206163"/>
    <lineage>
        <taxon>Bacteria</taxon>
        <taxon>Bacillati</taxon>
        <taxon>Bacillota</taxon>
        <taxon>Bacilli</taxon>
        <taxon>Bacillales</taxon>
        <taxon>Paenibacillaceae</taxon>
        <taxon>Paenibacillus</taxon>
    </lineage>
</organism>
<evidence type="ECO:0000313" key="2">
    <source>
        <dbReference type="EMBL" id="MFC0395918.1"/>
    </source>
</evidence>
<keyword evidence="1" id="KW-0472">Membrane</keyword>
<protein>
    <recommendedName>
        <fullName evidence="4">DUF4878 domain-containing protein</fullName>
    </recommendedName>
</protein>
<proteinExistence type="predicted"/>
<comment type="caution">
    <text evidence="2">The sequence shown here is derived from an EMBL/GenBank/DDBJ whole genome shotgun (WGS) entry which is preliminary data.</text>
</comment>
<dbReference type="RefSeq" id="WP_204817477.1">
    <property type="nucleotide sequence ID" value="NZ_JANHOF010000002.1"/>
</dbReference>
<keyword evidence="1" id="KW-0812">Transmembrane</keyword>
<accession>A0ABV6JJ27</accession>
<dbReference type="Proteomes" id="UP001589818">
    <property type="component" value="Unassembled WGS sequence"/>
</dbReference>
<evidence type="ECO:0008006" key="4">
    <source>
        <dbReference type="Google" id="ProtNLM"/>
    </source>
</evidence>
<name>A0ABV6JJ27_9BACL</name>
<dbReference type="SUPFAM" id="SSF54427">
    <property type="entry name" value="NTF2-like"/>
    <property type="match status" value="1"/>
</dbReference>
<evidence type="ECO:0000256" key="1">
    <source>
        <dbReference type="SAM" id="Phobius"/>
    </source>
</evidence>
<reference evidence="2 3" key="1">
    <citation type="submission" date="2024-09" db="EMBL/GenBank/DDBJ databases">
        <authorList>
            <person name="Sun Q."/>
            <person name="Mori K."/>
        </authorList>
    </citation>
    <scope>NUCLEOTIDE SEQUENCE [LARGE SCALE GENOMIC DNA]</scope>
    <source>
        <strain evidence="2 3">CCM 4839</strain>
    </source>
</reference>
<sequence>MIRRRRIRRLPTGWIIIGALIIAALWLTWHNGARLFSPAAGSEAAEVVEQFYKAEQSGDFGSAWELFHPLMQKRFDKAGYIQKRAHIVLQDFEVKTFDYEVGEPELIAGWRMDKESAEFTEAYRVVVKQLFRSPYGNFEIVQPCYTVEESGKWSMLWSYEEDAAMEEATH</sequence>
<dbReference type="InterPro" id="IPR032710">
    <property type="entry name" value="NTF2-like_dom_sf"/>
</dbReference>
<keyword evidence="1" id="KW-1133">Transmembrane helix</keyword>
<feature type="transmembrane region" description="Helical" evidence="1">
    <location>
        <begin position="12"/>
        <end position="29"/>
    </location>
</feature>
<evidence type="ECO:0000313" key="3">
    <source>
        <dbReference type="Proteomes" id="UP001589818"/>
    </source>
</evidence>
<gene>
    <name evidence="2" type="ORF">ACFFJ8_31680</name>
</gene>